<dbReference type="Pfam" id="PF01702">
    <property type="entry name" value="TGT"/>
    <property type="match status" value="1"/>
</dbReference>
<dbReference type="NCBIfam" id="TIGR00449">
    <property type="entry name" value="tgt_general"/>
    <property type="match status" value="1"/>
</dbReference>
<accession>A0A2M7REB1</accession>
<feature type="binding site" evidence="4">
    <location>
        <position position="233"/>
    </location>
    <ligand>
        <name>substrate</name>
    </ligand>
</feature>
<evidence type="ECO:0000313" key="7">
    <source>
        <dbReference type="Proteomes" id="UP000228689"/>
    </source>
</evidence>
<reference evidence="7" key="1">
    <citation type="submission" date="2017-09" db="EMBL/GenBank/DDBJ databases">
        <title>Depth-based differentiation of microbial function through sediment-hosted aquifers and enrichment of novel symbionts in the deep terrestrial subsurface.</title>
        <authorList>
            <person name="Probst A.J."/>
            <person name="Ladd B."/>
            <person name="Jarett J.K."/>
            <person name="Geller-Mcgrath D.E."/>
            <person name="Sieber C.M.K."/>
            <person name="Emerson J.B."/>
            <person name="Anantharaman K."/>
            <person name="Thomas B.C."/>
            <person name="Malmstrom R."/>
            <person name="Stieglmeier M."/>
            <person name="Klingl A."/>
            <person name="Woyke T."/>
            <person name="Ryan C.M."/>
            <person name="Banfield J.F."/>
        </authorList>
    </citation>
    <scope>NUCLEOTIDE SEQUENCE [LARGE SCALE GENOMIC DNA]</scope>
</reference>
<feature type="domain" description="tRNA-guanine(15) transglycosylase-like" evidence="5">
    <location>
        <begin position="14"/>
        <end position="378"/>
    </location>
</feature>
<evidence type="ECO:0000256" key="3">
    <source>
        <dbReference type="ARBA" id="ARBA00022694"/>
    </source>
</evidence>
<dbReference type="GO" id="GO:0008479">
    <property type="term" value="F:tRNA-guanosine(34) queuine transglycosylase activity"/>
    <property type="evidence" value="ECO:0007669"/>
    <property type="project" value="UniProtKB-UniRule"/>
</dbReference>
<keyword evidence="1 4" id="KW-0328">Glycosyltransferase</keyword>
<dbReference type="HAMAP" id="MF_00168">
    <property type="entry name" value="Q_tRNA_Tgt"/>
    <property type="match status" value="1"/>
</dbReference>
<dbReference type="PANTHER" id="PTHR46499">
    <property type="entry name" value="QUEUINE TRNA-RIBOSYLTRANSFERASE"/>
    <property type="match status" value="1"/>
</dbReference>
<dbReference type="SUPFAM" id="SSF51713">
    <property type="entry name" value="tRNA-guanine transglycosylase"/>
    <property type="match status" value="1"/>
</dbReference>
<dbReference type="UniPathway" id="UPA00392"/>
<evidence type="ECO:0000256" key="4">
    <source>
        <dbReference type="HAMAP-Rule" id="MF_00168"/>
    </source>
</evidence>
<dbReference type="Gene3D" id="3.20.20.105">
    <property type="entry name" value="Queuine tRNA-ribosyltransferase-like"/>
    <property type="match status" value="1"/>
</dbReference>
<comment type="pathway">
    <text evidence="4">tRNA modification; tRNA-queuosine biosynthesis.</text>
</comment>
<feature type="active site" description="Nucleophile" evidence="4">
    <location>
        <position position="283"/>
    </location>
</feature>
<comment type="catalytic activity">
    <reaction evidence="4">
        <text>7-aminomethyl-7-carbaguanine + guanosine(34) in tRNA = 7-aminomethyl-7-carbaguanosine(34) in tRNA + guanine</text>
        <dbReference type="Rhea" id="RHEA:24104"/>
        <dbReference type="Rhea" id="RHEA-COMP:10341"/>
        <dbReference type="Rhea" id="RHEA-COMP:10342"/>
        <dbReference type="ChEBI" id="CHEBI:16235"/>
        <dbReference type="ChEBI" id="CHEBI:58703"/>
        <dbReference type="ChEBI" id="CHEBI:74269"/>
        <dbReference type="ChEBI" id="CHEBI:82833"/>
        <dbReference type="EC" id="2.4.2.29"/>
    </reaction>
</comment>
<dbReference type="InterPro" id="IPR004803">
    <property type="entry name" value="TGT"/>
</dbReference>
<keyword evidence="4" id="KW-0671">Queuosine biosynthesis</keyword>
<protein>
    <recommendedName>
        <fullName evidence="4">Queuine tRNA-ribosyltransferase</fullName>
        <ecNumber evidence="4">2.4.2.29</ecNumber>
    </recommendedName>
    <alternativeName>
        <fullName evidence="4">Guanine insertion enzyme</fullName>
    </alternativeName>
    <alternativeName>
        <fullName evidence="4">tRNA-guanine transglycosylase</fullName>
    </alternativeName>
</protein>
<comment type="subunit">
    <text evidence="4">Homodimer. Within each dimer, one monomer is responsible for RNA recognition and catalysis, while the other monomer binds to the replacement base PreQ1.</text>
</comment>
<dbReference type="EC" id="2.4.2.29" evidence="4"/>
<comment type="caution">
    <text evidence="6">The sequence shown here is derived from an EMBL/GenBank/DDBJ whole genome shotgun (WGS) entry which is preliminary data.</text>
</comment>
<organism evidence="6 7">
    <name type="scientific">Candidatus Komeilibacteria bacterium CG_4_10_14_0_8_um_filter_37_78</name>
    <dbReference type="NCBI Taxonomy" id="1974471"/>
    <lineage>
        <taxon>Bacteria</taxon>
        <taxon>Candidatus Komeiliibacteriota</taxon>
    </lineage>
</organism>
<dbReference type="InterPro" id="IPR002616">
    <property type="entry name" value="tRNA_ribo_trans-like"/>
</dbReference>
<dbReference type="GO" id="GO:0008616">
    <property type="term" value="P:tRNA queuosine(34) biosynthetic process"/>
    <property type="evidence" value="ECO:0007669"/>
    <property type="project" value="UniProtKB-UniRule"/>
</dbReference>
<evidence type="ECO:0000313" key="6">
    <source>
        <dbReference type="EMBL" id="PIY95088.1"/>
    </source>
</evidence>
<sequence length="378" mass="42633">MKNWQLKKLSKKSQARLGVLKTAHGNIATPFFMPIATKGAVKAIATQDLEKLQAQIILSNTYHQYLRPGLKILNKTKGLHNFMNWSGPILTDSGGFQVFSLDASLERKGISKSGKVKVDRQVTNQGVEFRSYLDGSKHLFTPEKVIKIQQTIGSDIMMVLDECVGNPSTKAVAKAAVERTTLWARQALAAKKKLKITKQQLFAIVQGSLYQDLRLQSVQELTVMDFDGFAIGGLAVGENNIEMYKVLDYTVPALPSDKPRYLMGVGYPENIIESVKRGVDMFDCVIPTREARHGRFYVRKKGWKYETVNITNSKQATKFSAINEKSTIPELREYTWAYLHHLFKTGEPLAIRLATLNNVEFYLNWMKDVRQAIKVGKL</sequence>
<name>A0A2M7REB1_9BACT</name>
<comment type="similarity">
    <text evidence="4">Belongs to the queuine tRNA-ribosyltransferase family.</text>
</comment>
<dbReference type="InterPro" id="IPR036511">
    <property type="entry name" value="TGT-like_sf"/>
</dbReference>
<evidence type="ECO:0000256" key="1">
    <source>
        <dbReference type="ARBA" id="ARBA00022676"/>
    </source>
</evidence>
<comment type="caution">
    <text evidence="4">Lacks conserved residue(s) required for the propagation of feature annotation.</text>
</comment>
<feature type="binding site" evidence="4">
    <location>
        <position position="161"/>
    </location>
    <ligand>
        <name>substrate</name>
    </ligand>
</feature>
<feature type="region of interest" description="RNA binding; important for wobble base 34 recognition" evidence="4">
    <location>
        <begin position="288"/>
        <end position="292"/>
    </location>
</feature>
<dbReference type="PANTHER" id="PTHR46499:SF1">
    <property type="entry name" value="QUEUINE TRNA-RIBOSYLTRANSFERASE"/>
    <property type="match status" value="1"/>
</dbReference>
<feature type="binding site" evidence="4">
    <location>
        <position position="206"/>
    </location>
    <ligand>
        <name>substrate</name>
    </ligand>
</feature>
<feature type="active site" description="Proton acceptor" evidence="4">
    <location>
        <position position="92"/>
    </location>
</feature>
<feature type="region of interest" description="RNA binding" evidence="4">
    <location>
        <begin position="264"/>
        <end position="270"/>
    </location>
</feature>
<proteinExistence type="inferred from homology"/>
<dbReference type="NCBIfam" id="TIGR00430">
    <property type="entry name" value="Q_tRNA_tgt"/>
    <property type="match status" value="1"/>
</dbReference>
<dbReference type="EMBL" id="PFMC01000040">
    <property type="protein sequence ID" value="PIY95088.1"/>
    <property type="molecule type" value="Genomic_DNA"/>
</dbReference>
<dbReference type="InterPro" id="IPR050076">
    <property type="entry name" value="ArchSynthase1/Queuine_TRR"/>
</dbReference>
<gene>
    <name evidence="4" type="primary">tgt</name>
    <name evidence="6" type="ORF">COY67_01490</name>
</gene>
<feature type="binding site" evidence="4">
    <location>
        <begin position="92"/>
        <end position="96"/>
    </location>
    <ligand>
        <name>substrate</name>
    </ligand>
</feature>
<keyword evidence="3 4" id="KW-0819">tRNA processing</keyword>
<evidence type="ECO:0000256" key="2">
    <source>
        <dbReference type="ARBA" id="ARBA00022679"/>
    </source>
</evidence>
<keyword evidence="2 4" id="KW-0808">Transferase</keyword>
<evidence type="ECO:0000259" key="5">
    <source>
        <dbReference type="Pfam" id="PF01702"/>
    </source>
</evidence>
<dbReference type="GO" id="GO:0005737">
    <property type="term" value="C:cytoplasm"/>
    <property type="evidence" value="ECO:0007669"/>
    <property type="project" value="TreeGrafter"/>
</dbReference>
<dbReference type="AlphaFoldDB" id="A0A2M7REB1"/>
<dbReference type="Proteomes" id="UP000228689">
    <property type="component" value="Unassembled WGS sequence"/>
</dbReference>
<comment type="function">
    <text evidence="4">Catalyzes the base-exchange of a guanine (G) residue with the queuine precursor 7-aminomethyl-7-deazaguanine (PreQ1) at position 34 (anticodon wobble position) in tRNAs with GU(N) anticodons (tRNA-Asp, -Asn, -His and -Tyr). Catalysis occurs through a double-displacement mechanism. The nucleophile active site attacks the C1' of nucleotide 34 to detach the guanine base from the RNA, forming a covalent enzyme-RNA intermediate. The proton acceptor active site deprotonates the incoming PreQ1, allowing a nucleophilic attack on the C1' of the ribose to form the product. After dissociation, two additional enzymatic reactions on the tRNA convert PreQ1 to queuine (Q), resulting in the hypermodified nucleoside queuosine (7-(((4,5-cis-dihydroxy-2-cyclopenten-1-yl)amino)methyl)-7-deazaguanosine).</text>
</comment>